<evidence type="ECO:0000256" key="1">
    <source>
        <dbReference type="SAM" id="MobiDB-lite"/>
    </source>
</evidence>
<reference evidence="2" key="1">
    <citation type="submission" date="2015-08" db="EMBL/GenBank/DDBJ databases">
        <title>Complete DNA Sequence of Pseudomonas syringae pv. actinidiae, the Causal Agent of Kiwifruit Canker Disease.</title>
        <authorList>
            <person name="Rikkerink E.H.A."/>
            <person name="Fineran P.C."/>
        </authorList>
    </citation>
    <scope>NUCLEOTIDE SEQUENCE</scope>
    <source>
        <strain evidence="2">DSM 13666</strain>
    </source>
</reference>
<gene>
    <name evidence="2" type="ORF">AMD02_02945</name>
</gene>
<dbReference type="PATRIC" id="fig|136160.3.peg.821"/>
<feature type="region of interest" description="Disordered" evidence="1">
    <location>
        <begin position="28"/>
        <end position="67"/>
    </location>
</feature>
<evidence type="ECO:0000313" key="2">
    <source>
        <dbReference type="EMBL" id="KOO37922.1"/>
    </source>
</evidence>
<comment type="caution">
    <text evidence="2">The sequence shown here is derived from an EMBL/GenBank/DDBJ whole genome shotgun (WGS) entry which is preliminary data.</text>
</comment>
<dbReference type="RefSeq" id="WP_053430411.1">
    <property type="nucleotide sequence ID" value="NZ_CP040441.1"/>
</dbReference>
<sequence>MQGEFSVILDFTRRCPLGFNKLVDCSERSETPSGKAFGEDPQGGFPEEAEAMPEASEHPVAKINNKV</sequence>
<dbReference type="AlphaFoldDB" id="A0A0M0KH66"/>
<protein>
    <submittedName>
        <fullName evidence="2">Uncharacterized protein</fullName>
    </submittedName>
</protein>
<organism evidence="2">
    <name type="scientific">Halalkalibacterium halodurans</name>
    <name type="common">Bacillus halodurans</name>
    <dbReference type="NCBI Taxonomy" id="86665"/>
    <lineage>
        <taxon>Bacteria</taxon>
        <taxon>Bacillati</taxon>
        <taxon>Bacillota</taxon>
        <taxon>Bacilli</taxon>
        <taxon>Bacillales</taxon>
        <taxon>Bacillaceae</taxon>
        <taxon>Halalkalibacterium (ex Joshi et al. 2022)</taxon>
    </lineage>
</organism>
<proteinExistence type="predicted"/>
<accession>A0A0M0KH66</accession>
<name>A0A0M0KH66_ALKHA</name>
<dbReference type="GeneID" id="87598894"/>
<dbReference type="EMBL" id="LILD01000001">
    <property type="protein sequence ID" value="KOO37922.1"/>
    <property type="molecule type" value="Genomic_DNA"/>
</dbReference>